<dbReference type="AlphaFoldDB" id="A0A8S9NN09"/>
<comment type="caution">
    <text evidence="1">The sequence shown here is derived from an EMBL/GenBank/DDBJ whole genome shotgun (WGS) entry which is preliminary data.</text>
</comment>
<evidence type="ECO:0000313" key="2">
    <source>
        <dbReference type="Proteomes" id="UP000712600"/>
    </source>
</evidence>
<dbReference type="Proteomes" id="UP000712600">
    <property type="component" value="Unassembled WGS sequence"/>
</dbReference>
<dbReference type="EMBL" id="QGKX02001621">
    <property type="protein sequence ID" value="KAF3503491.1"/>
    <property type="molecule type" value="Genomic_DNA"/>
</dbReference>
<accession>A0A8S9NN09</accession>
<proteinExistence type="predicted"/>
<protein>
    <submittedName>
        <fullName evidence="1">Uncharacterized protein</fullName>
    </submittedName>
</protein>
<gene>
    <name evidence="1" type="ORF">F2Q69_00043441</name>
</gene>
<organism evidence="1 2">
    <name type="scientific">Brassica cretica</name>
    <name type="common">Mustard</name>
    <dbReference type="NCBI Taxonomy" id="69181"/>
    <lineage>
        <taxon>Eukaryota</taxon>
        <taxon>Viridiplantae</taxon>
        <taxon>Streptophyta</taxon>
        <taxon>Embryophyta</taxon>
        <taxon>Tracheophyta</taxon>
        <taxon>Spermatophyta</taxon>
        <taxon>Magnoliopsida</taxon>
        <taxon>eudicotyledons</taxon>
        <taxon>Gunneridae</taxon>
        <taxon>Pentapetalae</taxon>
        <taxon>rosids</taxon>
        <taxon>malvids</taxon>
        <taxon>Brassicales</taxon>
        <taxon>Brassicaceae</taxon>
        <taxon>Brassiceae</taxon>
        <taxon>Brassica</taxon>
    </lineage>
</organism>
<evidence type="ECO:0000313" key="1">
    <source>
        <dbReference type="EMBL" id="KAF3503491.1"/>
    </source>
</evidence>
<name>A0A8S9NN09_BRACR</name>
<reference evidence="1" key="1">
    <citation type="submission" date="2019-12" db="EMBL/GenBank/DDBJ databases">
        <title>Genome sequencing and annotation of Brassica cretica.</title>
        <authorList>
            <person name="Studholme D.J."/>
            <person name="Sarris P."/>
        </authorList>
    </citation>
    <scope>NUCLEOTIDE SEQUENCE</scope>
    <source>
        <strain evidence="1">PFS-109/04</strain>
        <tissue evidence="1">Leaf</tissue>
    </source>
</reference>
<sequence length="75" mass="9131">MILIFHSFKGFFISERLWKTSQKTLRRLSEDFSEAFLESLLMHFMLEDFLWNTSHEVFRKSSEVFRKSSEVFCLK</sequence>